<organism evidence="1 2">
    <name type="scientific">Mycena pura</name>
    <dbReference type="NCBI Taxonomy" id="153505"/>
    <lineage>
        <taxon>Eukaryota</taxon>
        <taxon>Fungi</taxon>
        <taxon>Dikarya</taxon>
        <taxon>Basidiomycota</taxon>
        <taxon>Agaricomycotina</taxon>
        <taxon>Agaricomycetes</taxon>
        <taxon>Agaricomycetidae</taxon>
        <taxon>Agaricales</taxon>
        <taxon>Marasmiineae</taxon>
        <taxon>Mycenaceae</taxon>
        <taxon>Mycena</taxon>
    </lineage>
</organism>
<evidence type="ECO:0000313" key="1">
    <source>
        <dbReference type="EMBL" id="KAJ7204135.1"/>
    </source>
</evidence>
<protein>
    <submittedName>
        <fullName evidence="1">Uncharacterized protein</fullName>
    </submittedName>
</protein>
<sequence length="95" mass="10432">MITTRTRVASARARFRVPVATLTAQVRDPGQTESGARLLLREASASALPEGSTDPNYCTGKHRPQLLYRPLPGRLGDLTVPQQHALEKLEKELKA</sequence>
<accession>A0AAD6Y9Q3</accession>
<evidence type="ECO:0000313" key="2">
    <source>
        <dbReference type="Proteomes" id="UP001219525"/>
    </source>
</evidence>
<comment type="caution">
    <text evidence="1">The sequence shown here is derived from an EMBL/GenBank/DDBJ whole genome shotgun (WGS) entry which is preliminary data.</text>
</comment>
<reference evidence="1" key="1">
    <citation type="submission" date="2023-03" db="EMBL/GenBank/DDBJ databases">
        <title>Massive genome expansion in bonnet fungi (Mycena s.s.) driven by repeated elements and novel gene families across ecological guilds.</title>
        <authorList>
            <consortium name="Lawrence Berkeley National Laboratory"/>
            <person name="Harder C.B."/>
            <person name="Miyauchi S."/>
            <person name="Viragh M."/>
            <person name="Kuo A."/>
            <person name="Thoen E."/>
            <person name="Andreopoulos B."/>
            <person name="Lu D."/>
            <person name="Skrede I."/>
            <person name="Drula E."/>
            <person name="Henrissat B."/>
            <person name="Morin E."/>
            <person name="Kohler A."/>
            <person name="Barry K."/>
            <person name="LaButti K."/>
            <person name="Morin E."/>
            <person name="Salamov A."/>
            <person name="Lipzen A."/>
            <person name="Mereny Z."/>
            <person name="Hegedus B."/>
            <person name="Baldrian P."/>
            <person name="Stursova M."/>
            <person name="Weitz H."/>
            <person name="Taylor A."/>
            <person name="Grigoriev I.V."/>
            <person name="Nagy L.G."/>
            <person name="Martin F."/>
            <person name="Kauserud H."/>
        </authorList>
    </citation>
    <scope>NUCLEOTIDE SEQUENCE</scope>
    <source>
        <strain evidence="1">9144</strain>
    </source>
</reference>
<dbReference type="EMBL" id="JARJCW010000048">
    <property type="protein sequence ID" value="KAJ7204135.1"/>
    <property type="molecule type" value="Genomic_DNA"/>
</dbReference>
<proteinExistence type="predicted"/>
<name>A0AAD6Y9Q3_9AGAR</name>
<dbReference type="Proteomes" id="UP001219525">
    <property type="component" value="Unassembled WGS sequence"/>
</dbReference>
<gene>
    <name evidence="1" type="ORF">GGX14DRAFT_569733</name>
</gene>
<keyword evidence="2" id="KW-1185">Reference proteome</keyword>
<dbReference type="AlphaFoldDB" id="A0AAD6Y9Q3"/>